<evidence type="ECO:0000256" key="3">
    <source>
        <dbReference type="ARBA" id="ARBA00022729"/>
    </source>
</evidence>
<comment type="caution">
    <text evidence="7">The sequence shown here is derived from an EMBL/GenBank/DDBJ whole genome shotgun (WGS) entry which is preliminary data.</text>
</comment>
<dbReference type="OrthoDB" id="116979at2"/>
<dbReference type="Gene3D" id="2.50.20.10">
    <property type="entry name" value="Lipoprotein localisation LolA/LolB/LppX"/>
    <property type="match status" value="1"/>
</dbReference>
<dbReference type="Pfam" id="PF09865">
    <property type="entry name" value="DUF2092"/>
    <property type="match status" value="1"/>
</dbReference>
<dbReference type="STRING" id="980561.A1359_00145"/>
<dbReference type="SUPFAM" id="SSF89392">
    <property type="entry name" value="Prokaryotic lipoproteins and lipoprotein localization factors"/>
    <property type="match status" value="1"/>
</dbReference>
<comment type="subunit">
    <text evidence="1">Monomer.</text>
</comment>
<evidence type="ECO:0000313" key="7">
    <source>
        <dbReference type="EMBL" id="OAI17004.1"/>
    </source>
</evidence>
<organism evidence="7 8">
    <name type="scientific">Methylomonas lenta</name>
    <dbReference type="NCBI Taxonomy" id="980561"/>
    <lineage>
        <taxon>Bacteria</taxon>
        <taxon>Pseudomonadati</taxon>
        <taxon>Pseudomonadota</taxon>
        <taxon>Gammaproteobacteria</taxon>
        <taxon>Methylococcales</taxon>
        <taxon>Methylococcaceae</taxon>
        <taxon>Methylomonas</taxon>
    </lineage>
</organism>
<keyword evidence="8" id="KW-1185">Reference proteome</keyword>
<dbReference type="InterPro" id="IPR029046">
    <property type="entry name" value="LolA/LolB/LppX"/>
</dbReference>
<evidence type="ECO:0000256" key="6">
    <source>
        <dbReference type="SAM" id="SignalP"/>
    </source>
</evidence>
<dbReference type="RefSeq" id="WP_066980347.1">
    <property type="nucleotide sequence ID" value="NZ_LUUI01000091.1"/>
</dbReference>
<name>A0A177NH94_9GAMM</name>
<sequence length="292" mass="31549">MKINKFTNWFPLPLLASTLLLTAGGCAVETKQTPKPSEPPKSVSNKSSSTVQMTLEPKAIDILQAASRQLAAAHTMSFTAVVSYESPSRLGTPLVYTSKSDVTLQRPDKLRVLTPGDGPATEFYYNGKTMSAFAPAENLIATAEAPPTIDATLKAAFDNAAIYFPFTDLIVSDPYIDIADGLIIAFYMGQSKEVGGTTTNMVAYANNNVFIQAWIGAEDQLPRRMRAVYSADPTRLRHQMDISDWKINPTVPKNAFAPKNANNANHIAFSTPNSGLVPYATPPAQSSSPETK</sequence>
<evidence type="ECO:0008006" key="9">
    <source>
        <dbReference type="Google" id="ProtNLM"/>
    </source>
</evidence>
<dbReference type="AlphaFoldDB" id="A0A177NH94"/>
<dbReference type="EMBL" id="LUUI01000091">
    <property type="protein sequence ID" value="OAI17004.1"/>
    <property type="molecule type" value="Genomic_DNA"/>
</dbReference>
<evidence type="ECO:0000256" key="5">
    <source>
        <dbReference type="SAM" id="MobiDB-lite"/>
    </source>
</evidence>
<feature type="region of interest" description="Disordered" evidence="5">
    <location>
        <begin position="29"/>
        <end position="50"/>
    </location>
</feature>
<evidence type="ECO:0000256" key="1">
    <source>
        <dbReference type="ARBA" id="ARBA00011245"/>
    </source>
</evidence>
<evidence type="ECO:0000256" key="2">
    <source>
        <dbReference type="ARBA" id="ARBA00022448"/>
    </source>
</evidence>
<evidence type="ECO:0000313" key="8">
    <source>
        <dbReference type="Proteomes" id="UP000078476"/>
    </source>
</evidence>
<gene>
    <name evidence="7" type="ORF">A1359_00145</name>
</gene>
<dbReference type="Proteomes" id="UP000078476">
    <property type="component" value="Unassembled WGS sequence"/>
</dbReference>
<proteinExistence type="predicted"/>
<feature type="chain" id="PRO_5008069127" description="DUF2092 domain-containing protein" evidence="6">
    <location>
        <begin position="24"/>
        <end position="292"/>
    </location>
</feature>
<feature type="signal peptide" evidence="6">
    <location>
        <begin position="1"/>
        <end position="23"/>
    </location>
</feature>
<dbReference type="InterPro" id="IPR019207">
    <property type="entry name" value="DUF2092"/>
</dbReference>
<reference evidence="7 8" key="1">
    <citation type="submission" date="2016-03" db="EMBL/GenBank/DDBJ databases">
        <authorList>
            <person name="Ploux O."/>
        </authorList>
    </citation>
    <scope>NUCLEOTIDE SEQUENCE [LARGE SCALE GENOMIC DNA]</scope>
    <source>
        <strain evidence="7 8">R-45370</strain>
    </source>
</reference>
<protein>
    <recommendedName>
        <fullName evidence="9">DUF2092 domain-containing protein</fullName>
    </recommendedName>
</protein>
<keyword evidence="3 6" id="KW-0732">Signal</keyword>
<dbReference type="PROSITE" id="PS51257">
    <property type="entry name" value="PROKAR_LIPOPROTEIN"/>
    <property type="match status" value="1"/>
</dbReference>
<keyword evidence="4" id="KW-0653">Protein transport</keyword>
<dbReference type="GO" id="GO:0015031">
    <property type="term" value="P:protein transport"/>
    <property type="evidence" value="ECO:0007669"/>
    <property type="project" value="UniProtKB-KW"/>
</dbReference>
<keyword evidence="2" id="KW-0813">Transport</keyword>
<accession>A0A177NH94</accession>
<evidence type="ECO:0000256" key="4">
    <source>
        <dbReference type="ARBA" id="ARBA00022927"/>
    </source>
</evidence>